<feature type="region of interest" description="Disordered" evidence="2">
    <location>
        <begin position="133"/>
        <end position="170"/>
    </location>
</feature>
<sequence>MDENDRDKDVVHQMEQCPFPIVGAINGIAINAGFEMALACDILLASPHTTFVDSHTKLGILPSWGLSQKLPRIVGANVARLTSLACKPMSAEVAANHGLVNEIVAEATGSSARPSGGGTRGPSLANGRQIIASQPISGGEGGDEGGSRTWDGGRRDEVENRNGGEVDKVTSDTPRLMASALAVAQQVAALPREGVNGYKRCMRDGLALPLGEARAEERRRAFQQYRALPADYFSRMKAAAGLTPRAKL</sequence>
<dbReference type="InterPro" id="IPR029045">
    <property type="entry name" value="ClpP/crotonase-like_dom_sf"/>
</dbReference>
<dbReference type="PANTHER" id="PTHR43802">
    <property type="entry name" value="ENOYL-COA HYDRATASE"/>
    <property type="match status" value="1"/>
</dbReference>
<dbReference type="InterPro" id="IPR001753">
    <property type="entry name" value="Enoyl-CoA_hydra/iso"/>
</dbReference>
<dbReference type="CDD" id="cd06558">
    <property type="entry name" value="crotonase-like"/>
    <property type="match status" value="1"/>
</dbReference>
<evidence type="ECO:0000256" key="2">
    <source>
        <dbReference type="SAM" id="MobiDB-lite"/>
    </source>
</evidence>
<dbReference type="AlphaFoldDB" id="A0A7S0X2M5"/>
<accession>A0A7S0X2M5</accession>
<evidence type="ECO:0008006" key="4">
    <source>
        <dbReference type="Google" id="ProtNLM"/>
    </source>
</evidence>
<dbReference type="Gene3D" id="3.90.226.10">
    <property type="entry name" value="2-enoyl-CoA Hydratase, Chain A, domain 1"/>
    <property type="match status" value="1"/>
</dbReference>
<protein>
    <recommendedName>
        <fullName evidence="4">Enoyl-CoA hydratase</fullName>
    </recommendedName>
</protein>
<feature type="compositionally biased region" description="Basic and acidic residues" evidence="2">
    <location>
        <begin position="151"/>
        <end position="170"/>
    </location>
</feature>
<dbReference type="SUPFAM" id="SSF52096">
    <property type="entry name" value="ClpP/crotonase"/>
    <property type="match status" value="1"/>
</dbReference>
<dbReference type="EMBL" id="HBFC01001558">
    <property type="protein sequence ID" value="CAD8698126.1"/>
    <property type="molecule type" value="Transcribed_RNA"/>
</dbReference>
<comment type="similarity">
    <text evidence="1">Belongs to the enoyl-CoA hydratase/isomerase family.</text>
</comment>
<organism evidence="3">
    <name type="scientific">Mantoniella antarctica</name>
    <dbReference type="NCBI Taxonomy" id="81844"/>
    <lineage>
        <taxon>Eukaryota</taxon>
        <taxon>Viridiplantae</taxon>
        <taxon>Chlorophyta</taxon>
        <taxon>Mamiellophyceae</taxon>
        <taxon>Mamiellales</taxon>
        <taxon>Mamiellaceae</taxon>
        <taxon>Mantoniella</taxon>
    </lineage>
</organism>
<gene>
    <name evidence="3" type="ORF">MANT1106_LOCUS807</name>
</gene>
<dbReference type="PANTHER" id="PTHR43802:SF1">
    <property type="entry name" value="IP11341P-RELATED"/>
    <property type="match status" value="1"/>
</dbReference>
<name>A0A7S0X2M5_9CHLO</name>
<reference evidence="3" key="1">
    <citation type="submission" date="2021-01" db="EMBL/GenBank/DDBJ databases">
        <authorList>
            <person name="Corre E."/>
            <person name="Pelletier E."/>
            <person name="Niang G."/>
            <person name="Scheremetjew M."/>
            <person name="Finn R."/>
            <person name="Kale V."/>
            <person name="Holt S."/>
            <person name="Cochrane G."/>
            <person name="Meng A."/>
            <person name="Brown T."/>
            <person name="Cohen L."/>
        </authorList>
    </citation>
    <scope>NUCLEOTIDE SEQUENCE</scope>
    <source>
        <strain evidence="3">SL-175</strain>
    </source>
</reference>
<evidence type="ECO:0000313" key="3">
    <source>
        <dbReference type="EMBL" id="CAD8698126.1"/>
    </source>
</evidence>
<proteinExistence type="inferred from homology"/>
<evidence type="ECO:0000256" key="1">
    <source>
        <dbReference type="ARBA" id="ARBA00005254"/>
    </source>
</evidence>
<dbReference type="Pfam" id="PF00378">
    <property type="entry name" value="ECH_1"/>
    <property type="match status" value="1"/>
</dbReference>